<dbReference type="STRING" id="1261.HMPREF3195_01036"/>
<dbReference type="EC" id="3.5.1.28" evidence="3"/>
<dbReference type="eggNOG" id="COG2247">
    <property type="taxonomic scope" value="Bacteria"/>
</dbReference>
<reference evidence="3 5" key="2">
    <citation type="submission" date="2018-06" db="EMBL/GenBank/DDBJ databases">
        <authorList>
            <consortium name="Pathogen Informatics"/>
            <person name="Doyle S."/>
        </authorList>
    </citation>
    <scope>NUCLEOTIDE SEQUENCE [LARGE SCALE GENOMIC DNA]</scope>
    <source>
        <strain evidence="3 5">NCTC11460</strain>
    </source>
</reference>
<feature type="chain" id="PRO_5014530455" evidence="1">
    <location>
        <begin position="29"/>
        <end position="366"/>
    </location>
</feature>
<reference evidence="2 4" key="1">
    <citation type="submission" date="2016-02" db="EMBL/GenBank/DDBJ databases">
        <authorList>
            <person name="Wen L."/>
            <person name="He K."/>
            <person name="Yang H."/>
        </authorList>
    </citation>
    <scope>NUCLEOTIDE SEQUENCE [LARGE SCALE GENOMIC DNA]</scope>
    <source>
        <strain evidence="2 4">MJR8628A</strain>
    </source>
</reference>
<keyword evidence="1" id="KW-0732">Signal</keyword>
<dbReference type="EMBL" id="UGTB01000004">
    <property type="protein sequence ID" value="SUB61834.1"/>
    <property type="molecule type" value="Genomic_DNA"/>
</dbReference>
<dbReference type="RefSeq" id="WP_019595264.1">
    <property type="nucleotide sequence ID" value="NZ_FOVA01000027.1"/>
</dbReference>
<keyword evidence="3" id="KW-0378">Hydrolase</keyword>
<dbReference type="AlphaFoldDB" id="A0A135YT99"/>
<evidence type="ECO:0000313" key="2">
    <source>
        <dbReference type="EMBL" id="KXI12626.1"/>
    </source>
</evidence>
<dbReference type="InterPro" id="IPR007253">
    <property type="entry name" value="Cell_wall-bd_2"/>
</dbReference>
<name>A0A135YT99_9FIRM</name>
<sequence>MRINKFKNKISILISTMMLLSFGSTSLADSVIDISNLPSGKGVAVGNQLPVNSQSSDGNIVVDNGTKLSVSRIAGKNRYETSYKVSVALGEYKNIVIASGEDFPDALSSGLLGSIMGAPVLLTEKNSLNPYLYSALDSHRNQKYYVVGGESSVSKRVKNDIQTFSKIDLKNLAGKDRYETSVLVASKVNEDIMGNPYLTDMLAVYSGENFADALSATPFMYQNDIDKKNTIPLMVALKNGSKINSELYTFVFGGESFIPKGKEELRLAGSNRYRTSVEVAKAFKTRLNKDIDTIIIASGETYPDALSSGPLAAKKNAAILLTEARELNKDVKKYIEETKSIKNVIIVGGESSVSSQVEKDLSSIVR</sequence>
<feature type="signal peptide" evidence="1">
    <location>
        <begin position="1"/>
        <end position="28"/>
    </location>
</feature>
<evidence type="ECO:0000313" key="5">
    <source>
        <dbReference type="Proteomes" id="UP000255101"/>
    </source>
</evidence>
<accession>A0A135YT99</accession>
<dbReference type="Proteomes" id="UP000255101">
    <property type="component" value="Unassembled WGS sequence"/>
</dbReference>
<gene>
    <name evidence="3" type="primary">lytC_29</name>
    <name evidence="2" type="ORF">HMPREF3195_01036</name>
    <name evidence="3" type="ORF">NCTC11460_01785</name>
</gene>
<dbReference type="Gene3D" id="3.40.50.12090">
    <property type="match status" value="3"/>
</dbReference>
<evidence type="ECO:0000256" key="1">
    <source>
        <dbReference type="SAM" id="SignalP"/>
    </source>
</evidence>
<dbReference type="EMBL" id="LSQZ01000045">
    <property type="protein sequence ID" value="KXI12626.1"/>
    <property type="molecule type" value="Genomic_DNA"/>
</dbReference>
<dbReference type="Pfam" id="PF04122">
    <property type="entry name" value="CW_binding_2"/>
    <property type="match status" value="3"/>
</dbReference>
<organism evidence="2 4">
    <name type="scientific">Peptostreptococcus anaerobius</name>
    <dbReference type="NCBI Taxonomy" id="1261"/>
    <lineage>
        <taxon>Bacteria</taxon>
        <taxon>Bacillati</taxon>
        <taxon>Bacillota</taxon>
        <taxon>Clostridia</taxon>
        <taxon>Peptostreptococcales</taxon>
        <taxon>Peptostreptococcaceae</taxon>
        <taxon>Peptostreptococcus</taxon>
    </lineage>
</organism>
<dbReference type="InterPro" id="IPR051922">
    <property type="entry name" value="Bact_Sporulation_Assoc"/>
</dbReference>
<dbReference type="PATRIC" id="fig|1261.5.peg.1039"/>
<evidence type="ECO:0000313" key="4">
    <source>
        <dbReference type="Proteomes" id="UP000070326"/>
    </source>
</evidence>
<proteinExistence type="predicted"/>
<dbReference type="GO" id="GO:0008745">
    <property type="term" value="F:N-acetylmuramoyl-L-alanine amidase activity"/>
    <property type="evidence" value="ECO:0007669"/>
    <property type="project" value="UniProtKB-EC"/>
</dbReference>
<dbReference type="PANTHER" id="PTHR30032">
    <property type="entry name" value="N-ACETYLMURAMOYL-L-ALANINE AMIDASE-RELATED"/>
    <property type="match status" value="1"/>
</dbReference>
<protein>
    <submittedName>
        <fullName evidence="3">N-acetylmuramoyl-L-alanine amidase LytC</fullName>
        <ecNumber evidence="3">3.5.1.28</ecNumber>
    </submittedName>
    <submittedName>
        <fullName evidence="2">Putative cell wall binding repeat 2</fullName>
    </submittedName>
</protein>
<dbReference type="PANTHER" id="PTHR30032:SF8">
    <property type="entry name" value="GERMINATION-SPECIFIC N-ACETYLMURAMOYL-L-ALANINE AMIDASE"/>
    <property type="match status" value="1"/>
</dbReference>
<evidence type="ECO:0000313" key="3">
    <source>
        <dbReference type="EMBL" id="SUB61834.1"/>
    </source>
</evidence>
<dbReference type="Proteomes" id="UP000070326">
    <property type="component" value="Unassembled WGS sequence"/>
</dbReference>